<keyword evidence="1" id="KW-0472">Membrane</keyword>
<organism evidence="3 4">
    <name type="scientific">Halobaculum litoreum</name>
    <dbReference type="NCBI Taxonomy" id="3031998"/>
    <lineage>
        <taxon>Archaea</taxon>
        <taxon>Methanobacteriati</taxon>
        <taxon>Methanobacteriota</taxon>
        <taxon>Stenosarchaea group</taxon>
        <taxon>Halobacteria</taxon>
        <taxon>Halobacteriales</taxon>
        <taxon>Haloferacaceae</taxon>
        <taxon>Halobaculum</taxon>
    </lineage>
</organism>
<dbReference type="EMBL" id="JBHSZG010000001">
    <property type="protein sequence ID" value="MFC7137093.1"/>
    <property type="molecule type" value="Genomic_DNA"/>
</dbReference>
<keyword evidence="1" id="KW-0812">Transmembrane</keyword>
<dbReference type="AlphaFoldDB" id="A0ABD5XPT9"/>
<evidence type="ECO:0000313" key="3">
    <source>
        <dbReference type="EMBL" id="MFC7137093.1"/>
    </source>
</evidence>
<dbReference type="Proteomes" id="UP001596368">
    <property type="component" value="Unassembled WGS sequence"/>
</dbReference>
<accession>A0ABD5XPT9</accession>
<proteinExistence type="predicted"/>
<evidence type="ECO:0000259" key="2">
    <source>
        <dbReference type="Pfam" id="PF26514"/>
    </source>
</evidence>
<gene>
    <name evidence="3" type="ORF">ACFQRB_12760</name>
</gene>
<dbReference type="Pfam" id="PF26514">
    <property type="entry name" value="DUF8173"/>
    <property type="match status" value="1"/>
</dbReference>
<evidence type="ECO:0000256" key="1">
    <source>
        <dbReference type="SAM" id="Phobius"/>
    </source>
</evidence>
<feature type="domain" description="DUF8173" evidence="2">
    <location>
        <begin position="1"/>
        <end position="190"/>
    </location>
</feature>
<feature type="transmembrane region" description="Helical" evidence="1">
    <location>
        <begin position="86"/>
        <end position="111"/>
    </location>
</feature>
<comment type="caution">
    <text evidence="3">The sequence shown here is derived from an EMBL/GenBank/DDBJ whole genome shotgun (WGS) entry which is preliminary data.</text>
</comment>
<keyword evidence="1" id="KW-1133">Transmembrane helix</keyword>
<keyword evidence="4" id="KW-1185">Reference proteome</keyword>
<feature type="transmembrane region" description="Helical" evidence="1">
    <location>
        <begin position="43"/>
        <end position="65"/>
    </location>
</feature>
<evidence type="ECO:0000313" key="4">
    <source>
        <dbReference type="Proteomes" id="UP001596368"/>
    </source>
</evidence>
<name>A0ABD5XPT9_9EURY</name>
<dbReference type="InterPro" id="IPR058486">
    <property type="entry name" value="DUF8173"/>
</dbReference>
<protein>
    <recommendedName>
        <fullName evidence="2">DUF8173 domain-containing protein</fullName>
    </recommendedName>
</protein>
<feature type="transmembrane region" description="Helical" evidence="1">
    <location>
        <begin position="150"/>
        <end position="170"/>
    </location>
</feature>
<dbReference type="GeneID" id="81120986"/>
<sequence length="193" mass="18885">MPSTRTLVGAAGAAVALAAVAVGSAAAQSGVRDPATGLDAGAAVLLDFGVGLVVYLLLGGVLVAVKPAYATAKVREFRDDPGETVVWGLITGIGVPIVLVLIGLTVIGLLIAIPGMFVLAAMGILGTAVVVVVVGTAVTRDGGEPGGTEVLVGALVFAALTALPLVGGLINSLATLPGLGMVGRDLNRAWDGD</sequence>
<reference evidence="3 4" key="1">
    <citation type="journal article" date="2019" name="Int. J. Syst. Evol. Microbiol.">
        <title>The Global Catalogue of Microorganisms (GCM) 10K type strain sequencing project: providing services to taxonomists for standard genome sequencing and annotation.</title>
        <authorList>
            <consortium name="The Broad Institute Genomics Platform"/>
            <consortium name="The Broad Institute Genome Sequencing Center for Infectious Disease"/>
            <person name="Wu L."/>
            <person name="Ma J."/>
        </authorList>
    </citation>
    <scope>NUCLEOTIDE SEQUENCE [LARGE SCALE GENOMIC DNA]</scope>
    <source>
        <strain evidence="3 4">DT92</strain>
    </source>
</reference>
<dbReference type="RefSeq" id="WP_284013809.1">
    <property type="nucleotide sequence ID" value="NZ_CP126156.1"/>
</dbReference>
<feature type="transmembrane region" description="Helical" evidence="1">
    <location>
        <begin position="117"/>
        <end position="138"/>
    </location>
</feature>